<evidence type="ECO:0000256" key="3">
    <source>
        <dbReference type="ARBA" id="ARBA00022473"/>
    </source>
</evidence>
<feature type="signal peptide" evidence="9">
    <location>
        <begin position="1"/>
        <end position="19"/>
    </location>
</feature>
<dbReference type="SUPFAM" id="SSF57501">
    <property type="entry name" value="Cystine-knot cytokines"/>
    <property type="match status" value="1"/>
</dbReference>
<reference evidence="11" key="1">
    <citation type="submission" date="2025-08" db="UniProtKB">
        <authorList>
            <consortium name="RefSeq"/>
        </authorList>
    </citation>
    <scope>IDENTIFICATION</scope>
</reference>
<dbReference type="GO" id="GO:0001649">
    <property type="term" value="P:osteoblast differentiation"/>
    <property type="evidence" value="ECO:0007669"/>
    <property type="project" value="TreeGrafter"/>
</dbReference>
<dbReference type="InParanoid" id="A0A6J2WY52"/>
<evidence type="ECO:0000256" key="7">
    <source>
        <dbReference type="PIRNR" id="PIRNR008129"/>
    </source>
</evidence>
<dbReference type="GeneID" id="115829300"/>
<keyword evidence="8" id="KW-1015">Disulfide bond</keyword>
<dbReference type="GO" id="GO:0005615">
    <property type="term" value="C:extracellular space"/>
    <property type="evidence" value="ECO:0007669"/>
    <property type="project" value="TreeGrafter"/>
</dbReference>
<dbReference type="CTD" id="100007184"/>
<dbReference type="GO" id="GO:0009953">
    <property type="term" value="P:dorsal/ventral pattern formation"/>
    <property type="evidence" value="ECO:0007669"/>
    <property type="project" value="TreeGrafter"/>
</dbReference>
<feature type="disulfide bond" evidence="8">
    <location>
        <begin position="161"/>
        <end position="208"/>
    </location>
</feature>
<comment type="subunit">
    <text evidence="7">Homodimer.</text>
</comment>
<keyword evidence="7" id="KW-0221">Differentiation</keyword>
<keyword evidence="5 9" id="KW-0732">Signal</keyword>
<dbReference type="Gene3D" id="1.10.287.520">
    <property type="entry name" value="Helix hairpin bin"/>
    <property type="match status" value="1"/>
</dbReference>
<dbReference type="PIRSF" id="PIRSF008129">
    <property type="entry name" value="Noggin"/>
    <property type="match status" value="1"/>
</dbReference>
<protein>
    <recommendedName>
        <fullName evidence="7">Noggin</fullName>
    </recommendedName>
</protein>
<evidence type="ECO:0000256" key="4">
    <source>
        <dbReference type="ARBA" id="ARBA00022525"/>
    </source>
</evidence>
<evidence type="ECO:0000256" key="6">
    <source>
        <dbReference type="ARBA" id="ARBA00023188"/>
    </source>
</evidence>
<evidence type="ECO:0000256" key="9">
    <source>
        <dbReference type="SAM" id="SignalP"/>
    </source>
</evidence>
<evidence type="ECO:0000256" key="8">
    <source>
        <dbReference type="PIRSR" id="PIRSR008129-1"/>
    </source>
</evidence>
<comment type="subcellular location">
    <subcellularLocation>
        <location evidence="1 7">Secreted</location>
    </subcellularLocation>
</comment>
<evidence type="ECO:0000313" key="11">
    <source>
        <dbReference type="RefSeq" id="XP_030649214.1"/>
    </source>
</evidence>
<evidence type="ECO:0000256" key="1">
    <source>
        <dbReference type="ARBA" id="ARBA00004613"/>
    </source>
</evidence>
<dbReference type="InterPro" id="IPR029034">
    <property type="entry name" value="Cystine-knot_cytokine"/>
</dbReference>
<dbReference type="GO" id="GO:0051216">
    <property type="term" value="P:cartilage development"/>
    <property type="evidence" value="ECO:0007669"/>
    <property type="project" value="UniProtKB-UniRule"/>
</dbReference>
<feature type="disulfide bond" evidence="8">
    <location>
        <begin position="132"/>
        <end position="169"/>
    </location>
</feature>
<feature type="chain" id="PRO_5026712245" description="Noggin" evidence="9">
    <location>
        <begin position="20"/>
        <end position="210"/>
    </location>
</feature>
<gene>
    <name evidence="11" type="primary">nog5</name>
</gene>
<sequence>MISLPALVFCLFVLAPCVPQNILRVRPSPSDHLPVPNLREDPDPALEPHEEDLDVRTLLRKLGGSFDRMYLSDTLPLRDNVSTISTRLGLTGPLPREIRKLDLRNSPHGKALRVGGRARQKFRQWLWSFTRCPVLSVWKDLGIRFWPRYVKEGRCEKERSCSLPEGMFCKPVKSVTVKLLRWQCQGFRPLRHCTWIRAHYPVISKCKCTC</sequence>
<proteinExistence type="inferred from homology"/>
<dbReference type="Proteomes" id="UP000504632">
    <property type="component" value="Chromosome 16"/>
</dbReference>
<keyword evidence="10" id="KW-1185">Reference proteome</keyword>
<dbReference type="PANTHER" id="PTHR10494:SF4">
    <property type="entry name" value="NOGGIN"/>
    <property type="match status" value="1"/>
</dbReference>
<keyword evidence="6 7" id="KW-0891">Chondrogenesis</keyword>
<dbReference type="AlphaFoldDB" id="A0A6J2WY52"/>
<name>A0A6J2WY52_CHACN</name>
<feature type="disulfide bond" evidence="8">
    <location>
        <begin position="155"/>
        <end position="206"/>
    </location>
</feature>
<feature type="disulfide bond" evidence="8">
    <location>
        <begin position="184"/>
        <end position="193"/>
    </location>
</feature>
<keyword evidence="3 7" id="KW-0217">Developmental protein</keyword>
<dbReference type="RefSeq" id="XP_030649214.1">
    <property type="nucleotide sequence ID" value="XM_030793354.1"/>
</dbReference>
<organism evidence="10 11">
    <name type="scientific">Chanos chanos</name>
    <name type="common">Milkfish</name>
    <name type="synonym">Mugil chanos</name>
    <dbReference type="NCBI Taxonomy" id="29144"/>
    <lineage>
        <taxon>Eukaryota</taxon>
        <taxon>Metazoa</taxon>
        <taxon>Chordata</taxon>
        <taxon>Craniata</taxon>
        <taxon>Vertebrata</taxon>
        <taxon>Euteleostomi</taxon>
        <taxon>Actinopterygii</taxon>
        <taxon>Neopterygii</taxon>
        <taxon>Teleostei</taxon>
        <taxon>Ostariophysi</taxon>
        <taxon>Gonorynchiformes</taxon>
        <taxon>Chanidae</taxon>
        <taxon>Chanos</taxon>
    </lineage>
</organism>
<dbReference type="PANTHER" id="PTHR10494">
    <property type="entry name" value="BONE MORPHOGENETIC PROTEIN INHIBITOR, NOGGIN"/>
    <property type="match status" value="1"/>
</dbReference>
<dbReference type="GO" id="GO:0045596">
    <property type="term" value="P:negative regulation of cell differentiation"/>
    <property type="evidence" value="ECO:0007669"/>
    <property type="project" value="InterPro"/>
</dbReference>
<comment type="similarity">
    <text evidence="2 7">Belongs to the noggin family.</text>
</comment>
<dbReference type="Pfam" id="PF05806">
    <property type="entry name" value="Noggin"/>
    <property type="match status" value="1"/>
</dbReference>
<evidence type="ECO:0000313" key="10">
    <source>
        <dbReference type="Proteomes" id="UP000504632"/>
    </source>
</evidence>
<dbReference type="GO" id="GO:0030514">
    <property type="term" value="P:negative regulation of BMP signaling pathway"/>
    <property type="evidence" value="ECO:0007669"/>
    <property type="project" value="InterPro"/>
</dbReference>
<keyword evidence="4 7" id="KW-0964">Secreted</keyword>
<evidence type="ECO:0000256" key="5">
    <source>
        <dbReference type="ARBA" id="ARBA00022729"/>
    </source>
</evidence>
<dbReference type="InterPro" id="IPR008717">
    <property type="entry name" value="Noggin"/>
</dbReference>
<dbReference type="OrthoDB" id="5950649at2759"/>
<accession>A0A6J2WY52</accession>
<dbReference type="Gene3D" id="2.10.90.10">
    <property type="entry name" value="Cystine-knot cytokines"/>
    <property type="match status" value="1"/>
</dbReference>
<evidence type="ECO:0000256" key="2">
    <source>
        <dbReference type="ARBA" id="ARBA00007480"/>
    </source>
</evidence>